<evidence type="ECO:0000313" key="10">
    <source>
        <dbReference type="EMBL" id="ORY97747.1"/>
    </source>
</evidence>
<comment type="similarity">
    <text evidence="1">Belongs to the protein kinase superfamily. CAMK Ser/Thr protein kinase family. NIM1 subfamily.</text>
</comment>
<comment type="caution">
    <text evidence="10">The sequence shown here is derived from an EMBL/GenBank/DDBJ whole genome shotgun (WGS) entry which is preliminary data.</text>
</comment>
<dbReference type="Proteomes" id="UP000242180">
    <property type="component" value="Unassembled WGS sequence"/>
</dbReference>
<evidence type="ECO:0000256" key="5">
    <source>
        <dbReference type="ARBA" id="ARBA00022777"/>
    </source>
</evidence>
<dbReference type="GO" id="GO:0005737">
    <property type="term" value="C:cytoplasm"/>
    <property type="evidence" value="ECO:0007669"/>
    <property type="project" value="TreeGrafter"/>
</dbReference>
<dbReference type="PROSITE" id="PS00108">
    <property type="entry name" value="PROTEIN_KINASE_ST"/>
    <property type="match status" value="1"/>
</dbReference>
<name>A0A1X2HFP8_SYNRA</name>
<dbReference type="STRING" id="13706.A0A1X2HFP8"/>
<protein>
    <submittedName>
        <fullName evidence="10">Kinase-like domain-containing protein</fullName>
    </submittedName>
</protein>
<proteinExistence type="inferred from homology"/>
<dbReference type="AlphaFoldDB" id="A0A1X2HFP8"/>
<organism evidence="10 11">
    <name type="scientific">Syncephalastrum racemosum</name>
    <name type="common">Filamentous fungus</name>
    <dbReference type="NCBI Taxonomy" id="13706"/>
    <lineage>
        <taxon>Eukaryota</taxon>
        <taxon>Fungi</taxon>
        <taxon>Fungi incertae sedis</taxon>
        <taxon>Mucoromycota</taxon>
        <taxon>Mucoromycotina</taxon>
        <taxon>Mucoromycetes</taxon>
        <taxon>Mucorales</taxon>
        <taxon>Syncephalastraceae</taxon>
        <taxon>Syncephalastrum</taxon>
    </lineage>
</organism>
<dbReference type="InParanoid" id="A0A1X2HFP8"/>
<keyword evidence="2" id="KW-0723">Serine/threonine-protein kinase</keyword>
<evidence type="ECO:0000256" key="6">
    <source>
        <dbReference type="ARBA" id="ARBA00022840"/>
    </source>
</evidence>
<reference evidence="10 11" key="1">
    <citation type="submission" date="2016-07" db="EMBL/GenBank/DDBJ databases">
        <title>Pervasive Adenine N6-methylation of Active Genes in Fungi.</title>
        <authorList>
            <consortium name="DOE Joint Genome Institute"/>
            <person name="Mondo S.J."/>
            <person name="Dannebaum R.O."/>
            <person name="Kuo R.C."/>
            <person name="Labutti K."/>
            <person name="Haridas S."/>
            <person name="Kuo A."/>
            <person name="Salamov A."/>
            <person name="Ahrendt S.R."/>
            <person name="Lipzen A."/>
            <person name="Sullivan W."/>
            <person name="Andreopoulos W.B."/>
            <person name="Clum A."/>
            <person name="Lindquist E."/>
            <person name="Daum C."/>
            <person name="Ramamoorthy G.K."/>
            <person name="Gryganskyi A."/>
            <person name="Culley D."/>
            <person name="Magnuson J.K."/>
            <person name="James T.Y."/>
            <person name="O'Malley M.A."/>
            <person name="Stajich J.E."/>
            <person name="Spatafora J.W."/>
            <person name="Visel A."/>
            <person name="Grigoriev I.V."/>
        </authorList>
    </citation>
    <scope>NUCLEOTIDE SEQUENCE [LARGE SCALE GENOMIC DNA]</scope>
    <source>
        <strain evidence="10 11">NRRL 2496</strain>
    </source>
</reference>
<evidence type="ECO:0000256" key="1">
    <source>
        <dbReference type="ARBA" id="ARBA00010791"/>
    </source>
</evidence>
<feature type="region of interest" description="Disordered" evidence="8">
    <location>
        <begin position="1"/>
        <end position="24"/>
    </location>
</feature>
<dbReference type="InterPro" id="IPR011009">
    <property type="entry name" value="Kinase-like_dom_sf"/>
</dbReference>
<dbReference type="OrthoDB" id="4062651at2759"/>
<feature type="compositionally biased region" description="Basic and acidic residues" evidence="8">
    <location>
        <begin position="1"/>
        <end position="18"/>
    </location>
</feature>
<dbReference type="PROSITE" id="PS50011">
    <property type="entry name" value="PROTEIN_KINASE_DOM"/>
    <property type="match status" value="1"/>
</dbReference>
<evidence type="ECO:0000256" key="7">
    <source>
        <dbReference type="PROSITE-ProRule" id="PRU10141"/>
    </source>
</evidence>
<dbReference type="SUPFAM" id="SSF56112">
    <property type="entry name" value="Protein kinase-like (PK-like)"/>
    <property type="match status" value="1"/>
</dbReference>
<dbReference type="Pfam" id="PF00069">
    <property type="entry name" value="Pkinase"/>
    <property type="match status" value="1"/>
</dbReference>
<feature type="region of interest" description="Disordered" evidence="8">
    <location>
        <begin position="33"/>
        <end position="52"/>
    </location>
</feature>
<feature type="domain" description="Protein kinase" evidence="9">
    <location>
        <begin position="248"/>
        <end position="506"/>
    </location>
</feature>
<dbReference type="InterPro" id="IPR017441">
    <property type="entry name" value="Protein_kinase_ATP_BS"/>
</dbReference>
<dbReference type="OMA" id="WITHTSS"/>
<evidence type="ECO:0000256" key="4">
    <source>
        <dbReference type="ARBA" id="ARBA00022741"/>
    </source>
</evidence>
<dbReference type="InterPro" id="IPR000719">
    <property type="entry name" value="Prot_kinase_dom"/>
</dbReference>
<dbReference type="EMBL" id="MCGN01000004">
    <property type="protein sequence ID" value="ORY97747.1"/>
    <property type="molecule type" value="Genomic_DNA"/>
</dbReference>
<feature type="compositionally biased region" description="Basic residues" evidence="8">
    <location>
        <begin position="187"/>
        <end position="198"/>
    </location>
</feature>
<dbReference type="PANTHER" id="PTHR24346">
    <property type="entry name" value="MAP/MICROTUBULE AFFINITY-REGULATING KINASE"/>
    <property type="match status" value="1"/>
</dbReference>
<keyword evidence="3" id="KW-0808">Transferase</keyword>
<dbReference type="SMART" id="SM00220">
    <property type="entry name" value="S_TKc"/>
    <property type="match status" value="1"/>
</dbReference>
<keyword evidence="11" id="KW-1185">Reference proteome</keyword>
<sequence length="513" mass="57162">MHNTHISDPEYKQHDHSKQSRQAHQLLSKSLPFLRDDGGAASRSHHLHQHKTDLHIDTSSTTAMGVHSLTQHPGEDQDAYLSSMFKDQLSCDTRQGSSNASNEPMPVPRNSQATSGLITADTLGRAPSPPLALHQHHDVRHLDLPAHRVDTLSSSPPSSLSPLTPMSSTALDVSGSAPLAGRTRPPLQHKKSHLTRRARSLATSPLVNANSWDHIKSPAASFLAGFAMSNTSDPDAQEEQEGDEMDDYVMEKVIGYGGFGTVRRGYCISNGQKVAIKVFRRAGATEDELNRMDREITLWKMLDHPRVVRVHKVLETDAASYVVSDYCGRGNLLELMEDHADGLYEDEVRRLFLPLCEGVAYLHDKARICHKDLKLENILIDEEGHLKICDFGLAMHMMPMQYQEKCEAVAGGSLPYAAPEQIKTTAPIVSSQVDMWALGVILYALRTGHLPFEDSYEPRLQQKIVRGEYEMPSNTSDAFQQVISHLLQVEPEDRWSIQQVLQCPWITHTSSLM</sequence>
<feature type="region of interest" description="Disordered" evidence="8">
    <location>
        <begin position="149"/>
        <end position="198"/>
    </location>
</feature>
<dbReference type="GO" id="GO:0035556">
    <property type="term" value="P:intracellular signal transduction"/>
    <property type="evidence" value="ECO:0007669"/>
    <property type="project" value="TreeGrafter"/>
</dbReference>
<evidence type="ECO:0000313" key="11">
    <source>
        <dbReference type="Proteomes" id="UP000242180"/>
    </source>
</evidence>
<evidence type="ECO:0000256" key="8">
    <source>
        <dbReference type="SAM" id="MobiDB-lite"/>
    </source>
</evidence>
<feature type="compositionally biased region" description="Low complexity" evidence="8">
    <location>
        <begin position="151"/>
        <end position="169"/>
    </location>
</feature>
<dbReference type="PANTHER" id="PTHR24346:SF82">
    <property type="entry name" value="KP78A-RELATED"/>
    <property type="match status" value="1"/>
</dbReference>
<feature type="compositionally biased region" description="Polar residues" evidence="8">
    <location>
        <begin position="91"/>
        <end position="102"/>
    </location>
</feature>
<keyword evidence="5 10" id="KW-0418">Kinase</keyword>
<dbReference type="Gene3D" id="1.10.510.10">
    <property type="entry name" value="Transferase(Phosphotransferase) domain 1"/>
    <property type="match status" value="1"/>
</dbReference>
<feature type="region of interest" description="Disordered" evidence="8">
    <location>
        <begin position="91"/>
        <end position="111"/>
    </location>
</feature>
<dbReference type="FunFam" id="1.10.510.10:FF:000571">
    <property type="entry name" value="Maternal embryonic leucine zipper kinase"/>
    <property type="match status" value="1"/>
</dbReference>
<dbReference type="GO" id="GO:0005524">
    <property type="term" value="F:ATP binding"/>
    <property type="evidence" value="ECO:0007669"/>
    <property type="project" value="UniProtKB-UniRule"/>
</dbReference>
<dbReference type="InterPro" id="IPR008271">
    <property type="entry name" value="Ser/Thr_kinase_AS"/>
</dbReference>
<dbReference type="GO" id="GO:0004674">
    <property type="term" value="F:protein serine/threonine kinase activity"/>
    <property type="evidence" value="ECO:0007669"/>
    <property type="project" value="UniProtKB-KW"/>
</dbReference>
<dbReference type="PROSITE" id="PS00107">
    <property type="entry name" value="PROTEIN_KINASE_ATP"/>
    <property type="match status" value="1"/>
</dbReference>
<evidence type="ECO:0000259" key="9">
    <source>
        <dbReference type="PROSITE" id="PS50011"/>
    </source>
</evidence>
<keyword evidence="6 7" id="KW-0067">ATP-binding</keyword>
<keyword evidence="4 7" id="KW-0547">Nucleotide-binding</keyword>
<accession>A0A1X2HFP8</accession>
<feature type="binding site" evidence="7">
    <location>
        <position position="277"/>
    </location>
    <ligand>
        <name>ATP</name>
        <dbReference type="ChEBI" id="CHEBI:30616"/>
    </ligand>
</feature>
<evidence type="ECO:0000256" key="3">
    <source>
        <dbReference type="ARBA" id="ARBA00022679"/>
    </source>
</evidence>
<gene>
    <name evidence="10" type="ORF">BCR43DRAFT_490295</name>
</gene>
<evidence type="ECO:0000256" key="2">
    <source>
        <dbReference type="ARBA" id="ARBA00022527"/>
    </source>
</evidence>